<gene>
    <name evidence="1" type="ORF">CPELLU_LOCUS4180</name>
</gene>
<evidence type="ECO:0000313" key="1">
    <source>
        <dbReference type="EMBL" id="CAG8538361.1"/>
    </source>
</evidence>
<keyword evidence="2" id="KW-1185">Reference proteome</keyword>
<comment type="caution">
    <text evidence="1">The sequence shown here is derived from an EMBL/GenBank/DDBJ whole genome shotgun (WGS) entry which is preliminary data.</text>
</comment>
<reference evidence="1" key="1">
    <citation type="submission" date="2021-06" db="EMBL/GenBank/DDBJ databases">
        <authorList>
            <person name="Kallberg Y."/>
            <person name="Tangrot J."/>
            <person name="Rosling A."/>
        </authorList>
    </citation>
    <scope>NUCLEOTIDE SEQUENCE</scope>
    <source>
        <strain evidence="1">FL966</strain>
    </source>
</reference>
<feature type="non-terminal residue" evidence="1">
    <location>
        <position position="334"/>
    </location>
</feature>
<dbReference type="Proteomes" id="UP000789759">
    <property type="component" value="Unassembled WGS sequence"/>
</dbReference>
<name>A0A9N9FIE6_9GLOM</name>
<sequence length="334" mass="38141">VNETVKTISNAFGKVGLRNNDLLLSGILDIESLDAKNSPIKEALIMRNLWSDVKETIKIKLLPDGLKEFINEHVKTGDAVLPAYNKDLYRRTRCLIDAMDSVPSKATLERNDSKGPIKMNDIFGIYESEDLFNLELLLGEVSNGPFNQTSKAQKHIKDDKSKLSKCGKDALDHMIKKYMRSQKCNTENLKNLKVFLLHAHGTSLDLFIVDRNIVPFSRLRKLKNVKIPYKSNSTNELVELIRALYTFSILIEKNLELIKSIEKECKSLCQNTIHESSDGNDESSEQLETYLDKFNERGGTAIVYKATLQRKKYALKNLNSNPFMNYNSFKKSRR</sequence>
<dbReference type="EMBL" id="CAJVQA010002152">
    <property type="protein sequence ID" value="CAG8538361.1"/>
    <property type="molecule type" value="Genomic_DNA"/>
</dbReference>
<organism evidence="1 2">
    <name type="scientific">Cetraspora pellucida</name>
    <dbReference type="NCBI Taxonomy" id="1433469"/>
    <lineage>
        <taxon>Eukaryota</taxon>
        <taxon>Fungi</taxon>
        <taxon>Fungi incertae sedis</taxon>
        <taxon>Mucoromycota</taxon>
        <taxon>Glomeromycotina</taxon>
        <taxon>Glomeromycetes</taxon>
        <taxon>Diversisporales</taxon>
        <taxon>Gigasporaceae</taxon>
        <taxon>Cetraspora</taxon>
    </lineage>
</organism>
<dbReference type="OrthoDB" id="2443156at2759"/>
<proteinExistence type="predicted"/>
<dbReference type="AlphaFoldDB" id="A0A9N9FIE6"/>
<evidence type="ECO:0000313" key="2">
    <source>
        <dbReference type="Proteomes" id="UP000789759"/>
    </source>
</evidence>
<accession>A0A9N9FIE6</accession>
<protein>
    <submittedName>
        <fullName evidence="1">22942_t:CDS:1</fullName>
    </submittedName>
</protein>